<reference evidence="2" key="1">
    <citation type="submission" date="2020-02" db="EMBL/GenBank/DDBJ databases">
        <authorList>
            <person name="Palmer J.M."/>
        </authorList>
    </citation>
    <scope>NUCLEOTIDE SEQUENCE</scope>
    <source>
        <strain evidence="2">EPUS1.4</strain>
        <tissue evidence="2">Thallus</tissue>
    </source>
</reference>
<dbReference type="EMBL" id="JAACFV010000086">
    <property type="protein sequence ID" value="KAF7506490.1"/>
    <property type="molecule type" value="Genomic_DNA"/>
</dbReference>
<name>A0A8H7ACA3_9EURO</name>
<comment type="caution">
    <text evidence="2">The sequence shown here is derived from an EMBL/GenBank/DDBJ whole genome shotgun (WGS) entry which is preliminary data.</text>
</comment>
<dbReference type="Proteomes" id="UP000606974">
    <property type="component" value="Unassembled WGS sequence"/>
</dbReference>
<proteinExistence type="predicted"/>
<protein>
    <recommendedName>
        <fullName evidence="4">Invertebrate defensins family profile domain-containing protein</fullName>
    </recommendedName>
</protein>
<gene>
    <name evidence="2" type="ORF">GJ744_011740</name>
</gene>
<organism evidence="2 3">
    <name type="scientific">Endocarpon pusillum</name>
    <dbReference type="NCBI Taxonomy" id="364733"/>
    <lineage>
        <taxon>Eukaryota</taxon>
        <taxon>Fungi</taxon>
        <taxon>Dikarya</taxon>
        <taxon>Ascomycota</taxon>
        <taxon>Pezizomycotina</taxon>
        <taxon>Eurotiomycetes</taxon>
        <taxon>Chaetothyriomycetidae</taxon>
        <taxon>Verrucariales</taxon>
        <taxon>Verrucariaceae</taxon>
        <taxon>Endocarpon</taxon>
    </lineage>
</organism>
<keyword evidence="3" id="KW-1185">Reference proteome</keyword>
<accession>A0A8H7ACA3</accession>
<dbReference type="AlphaFoldDB" id="A0A8H7ACA3"/>
<keyword evidence="1" id="KW-0732">Signal</keyword>
<evidence type="ECO:0008006" key="4">
    <source>
        <dbReference type="Google" id="ProtNLM"/>
    </source>
</evidence>
<sequence>MREVEEKRCYCSSRHGLNLGNLPNMQAVKLILLFIGLAMATPIDNPLLDKRSCVPCVPYCCKQAGCNGYLHCDGSYCQTDANGHSHCVCKCRYG</sequence>
<evidence type="ECO:0000256" key="1">
    <source>
        <dbReference type="SAM" id="SignalP"/>
    </source>
</evidence>
<feature type="chain" id="PRO_5034242544" description="Invertebrate defensins family profile domain-containing protein" evidence="1">
    <location>
        <begin position="41"/>
        <end position="94"/>
    </location>
</feature>
<dbReference type="OrthoDB" id="10435568at2759"/>
<evidence type="ECO:0000313" key="3">
    <source>
        <dbReference type="Proteomes" id="UP000606974"/>
    </source>
</evidence>
<feature type="signal peptide" evidence="1">
    <location>
        <begin position="1"/>
        <end position="40"/>
    </location>
</feature>
<evidence type="ECO:0000313" key="2">
    <source>
        <dbReference type="EMBL" id="KAF7506490.1"/>
    </source>
</evidence>